<reference evidence="17" key="1">
    <citation type="submission" date="2013-12" db="EMBL/GenBank/DDBJ databases">
        <authorList>
            <person name="Genoscope - CEA"/>
        </authorList>
    </citation>
    <scope>NUCLEOTIDE SEQUENCE</scope>
    <source>
        <strain evidence="17">CBS 1993</strain>
    </source>
</reference>
<evidence type="ECO:0000256" key="4">
    <source>
        <dbReference type="ARBA" id="ARBA00012780"/>
    </source>
</evidence>
<comment type="subcellular location">
    <subcellularLocation>
        <location evidence="2">Cell membrane</location>
        <topology evidence="2">Single-pass type II membrane protein</topology>
    </subcellularLocation>
</comment>
<keyword evidence="16" id="KW-1133">Transmembrane helix</keyword>
<keyword evidence="16" id="KW-0812">Transmembrane</keyword>
<dbReference type="GO" id="GO:0009986">
    <property type="term" value="C:cell surface"/>
    <property type="evidence" value="ECO:0007669"/>
    <property type="project" value="TreeGrafter"/>
</dbReference>
<keyword evidence="18" id="KW-1185">Reference proteome</keyword>
<evidence type="ECO:0000313" key="18">
    <source>
        <dbReference type="Proteomes" id="UP000019384"/>
    </source>
</evidence>
<proteinExistence type="inferred from homology"/>
<comment type="catalytic activity">
    <reaction evidence="1">
        <text>Hydrolysis of (1-&gt;3)-beta-D-glucosidic linkages in (1-&gt;3)-beta-D-glucans.</text>
        <dbReference type="EC" id="3.2.1.39"/>
    </reaction>
</comment>
<dbReference type="GO" id="GO:0042973">
    <property type="term" value="F:glucan endo-1,3-beta-D-glucosidase activity"/>
    <property type="evidence" value="ECO:0007669"/>
    <property type="project" value="UniProtKB-EC"/>
</dbReference>
<keyword evidence="6" id="KW-0378">Hydrolase</keyword>
<dbReference type="GO" id="GO:0071555">
    <property type="term" value="P:cell wall organization"/>
    <property type="evidence" value="ECO:0007669"/>
    <property type="project" value="UniProtKB-KW"/>
</dbReference>
<dbReference type="PANTHER" id="PTHR16631">
    <property type="entry name" value="GLUCAN 1,3-BETA-GLUCOSIDASE"/>
    <property type="match status" value="1"/>
</dbReference>
<dbReference type="SUPFAM" id="SSF51445">
    <property type="entry name" value="(Trans)glycosidases"/>
    <property type="match status" value="1"/>
</dbReference>
<evidence type="ECO:0000256" key="8">
    <source>
        <dbReference type="ARBA" id="ARBA00023180"/>
    </source>
</evidence>
<evidence type="ECO:0000313" key="17">
    <source>
        <dbReference type="EMBL" id="CDK29146.1"/>
    </source>
</evidence>
<feature type="transmembrane region" description="Helical" evidence="16">
    <location>
        <begin position="276"/>
        <end position="298"/>
    </location>
</feature>
<dbReference type="Proteomes" id="UP000019384">
    <property type="component" value="Unassembled WGS sequence"/>
</dbReference>
<evidence type="ECO:0000256" key="10">
    <source>
        <dbReference type="ARBA" id="ARBA00023316"/>
    </source>
</evidence>
<keyword evidence="5" id="KW-1003">Cell membrane</keyword>
<dbReference type="InterPro" id="IPR017853">
    <property type="entry name" value="GH"/>
</dbReference>
<evidence type="ECO:0000256" key="2">
    <source>
        <dbReference type="ARBA" id="ARBA00004401"/>
    </source>
</evidence>
<dbReference type="GeneID" id="34522523"/>
<protein>
    <recommendedName>
        <fullName evidence="4">glucan endo-1,3-beta-D-glucosidase</fullName>
        <ecNumber evidence="4">3.2.1.39</ecNumber>
    </recommendedName>
    <alternativeName>
        <fullName evidence="14">Endo-1,3-beta-glucanase btgC</fullName>
    </alternativeName>
    <alternativeName>
        <fullName evidence="13">Laminarinase btgC</fullName>
    </alternativeName>
</protein>
<evidence type="ECO:0000256" key="5">
    <source>
        <dbReference type="ARBA" id="ARBA00022475"/>
    </source>
</evidence>
<dbReference type="AlphaFoldDB" id="W6MR17"/>
<dbReference type="GO" id="GO:0000272">
    <property type="term" value="P:polysaccharide catabolic process"/>
    <property type="evidence" value="ECO:0007669"/>
    <property type="project" value="UniProtKB-KW"/>
</dbReference>
<reference evidence="17" key="2">
    <citation type="submission" date="2014-02" db="EMBL/GenBank/DDBJ databases">
        <title>Complete DNA sequence of /Kuraishia capsulata/ illustrates novel genomic features among budding yeasts (/Saccharomycotina/).</title>
        <authorList>
            <person name="Morales L."/>
            <person name="Noel B."/>
            <person name="Porcel B."/>
            <person name="Marcet-Houben M."/>
            <person name="Hullo M-F."/>
            <person name="Sacerdot C."/>
            <person name="Tekaia F."/>
            <person name="Leh-Louis V."/>
            <person name="Despons L."/>
            <person name="Khanna V."/>
            <person name="Aury J-M."/>
            <person name="Barbe V."/>
            <person name="Couloux A."/>
            <person name="Labadie K."/>
            <person name="Pelletier E."/>
            <person name="Souciet J-L."/>
            <person name="Boekhout T."/>
            <person name="Gabaldon T."/>
            <person name="Wincker P."/>
            <person name="Dujon B."/>
        </authorList>
    </citation>
    <scope>NUCLEOTIDE SEQUENCE</scope>
    <source>
        <strain evidence="17">CBS 1993</strain>
    </source>
</reference>
<keyword evidence="7 16" id="KW-0472">Membrane</keyword>
<dbReference type="STRING" id="1382522.W6MR17"/>
<dbReference type="Gene3D" id="3.20.20.80">
    <property type="entry name" value="Glycosidases"/>
    <property type="match status" value="1"/>
</dbReference>
<comment type="similarity">
    <text evidence="3">Belongs to the glycosyl hydrolase 17 family.</text>
</comment>
<dbReference type="HOGENOM" id="CLU_409415_0_0_1"/>
<evidence type="ECO:0000256" key="3">
    <source>
        <dbReference type="ARBA" id="ARBA00008773"/>
    </source>
</evidence>
<evidence type="ECO:0000256" key="9">
    <source>
        <dbReference type="ARBA" id="ARBA00023277"/>
    </source>
</evidence>
<keyword evidence="10" id="KW-0961">Cell wall biogenesis/degradation</keyword>
<name>W6MR17_9ASCO</name>
<evidence type="ECO:0000256" key="16">
    <source>
        <dbReference type="SAM" id="Phobius"/>
    </source>
</evidence>
<evidence type="ECO:0000256" key="1">
    <source>
        <dbReference type="ARBA" id="ARBA00000382"/>
    </source>
</evidence>
<comment type="function">
    <text evidence="12">Glucanases play a role in cell expansion during growth, in cell-cell fusion during mating, and in spore release during sporulation. This enzyme may be involved in beta-glucan degradation. Active on laminarin and lichenan.</text>
</comment>
<dbReference type="EC" id="3.2.1.39" evidence="4"/>
<dbReference type="EMBL" id="HG793130">
    <property type="protein sequence ID" value="CDK29146.1"/>
    <property type="molecule type" value="Genomic_DNA"/>
</dbReference>
<evidence type="ECO:0000256" key="6">
    <source>
        <dbReference type="ARBA" id="ARBA00022801"/>
    </source>
</evidence>
<dbReference type="GO" id="GO:0005886">
    <property type="term" value="C:plasma membrane"/>
    <property type="evidence" value="ECO:0007669"/>
    <property type="project" value="UniProtKB-SubCell"/>
</dbReference>
<dbReference type="InterPro" id="IPR050732">
    <property type="entry name" value="Beta-glucan_modifiers"/>
</dbReference>
<dbReference type="GO" id="GO:0009277">
    <property type="term" value="C:fungal-type cell wall"/>
    <property type="evidence" value="ECO:0007669"/>
    <property type="project" value="TreeGrafter"/>
</dbReference>
<dbReference type="GO" id="GO:0005576">
    <property type="term" value="C:extracellular region"/>
    <property type="evidence" value="ECO:0007669"/>
    <property type="project" value="TreeGrafter"/>
</dbReference>
<dbReference type="PANTHER" id="PTHR16631:SF17">
    <property type="entry name" value="GLUCAN ENDO-1,3-BETA-GLUCOSIDASE BTGC"/>
    <property type="match status" value="1"/>
</dbReference>
<keyword evidence="9" id="KW-0119">Carbohydrate metabolism</keyword>
<evidence type="ECO:0000256" key="11">
    <source>
        <dbReference type="ARBA" id="ARBA00023326"/>
    </source>
</evidence>
<sequence>MMNSAAIAEGRKMMAYRSVPVTAATEEQATAQLELETTSDTESVPPMVSRNVSDNRKNPFVIPIAPELNKITSEDPETISLEKPDESTANLIEEYGEDQSQEHSDPFQLNTGARKISIIGNSAPNVKSSKAVQEPVTYTGIDPENVPQWPLTSVTFMKTAEDSAQPPPLWMNPMLKQGKDRDSSVRYLPQEQADRIDPIQILNRSIDQTLTRPSRLKRFWNPFKKDSPIPSPEASSSTHKSPDEDTDNDTISASDAGKSHRASVPKRHFIQTKEGMASVTLIFLLVASCFSLIVLNYVNWRGTESTVSSYIERAGPDGRQRLLAIFGNNSESVVVKNDTEDLRPFTGLKGSDLRKQNTFLGLNPAFHSDEQIKSLMSDERLHNTFYGMAYQPQGSLEPACGAKLRDVTLDLALLSMVTTRVRLYGMQCNQAHLVLQAIEDLGLNMTVSLGVWLGSEPRLNDIQLESMEEVLRRFPRNMFEDVFVGNEVLFRHDQNSSEIAQNILKAKKIAASIGYDDLPIGISEVGSIVDAVLLETADIVGCNIHPFFSGEPVQMATKWTLDCLKNQVKALRDDLGLKTELSITEAGWPYNGGSFVASVAGPKHFQYFLDQYVCEMYHQNYSWYFFEAFDEPWKATWNTADRTWETQWGLFTANRSLKDGVVLPKCSPRSA</sequence>
<dbReference type="OrthoDB" id="68336at2759"/>
<dbReference type="RefSeq" id="XP_022461135.1">
    <property type="nucleotide sequence ID" value="XM_022606288.1"/>
</dbReference>
<keyword evidence="8" id="KW-0325">Glycoprotein</keyword>
<evidence type="ECO:0000256" key="14">
    <source>
        <dbReference type="ARBA" id="ARBA00043078"/>
    </source>
</evidence>
<accession>W6MR17</accession>
<evidence type="ECO:0000256" key="7">
    <source>
        <dbReference type="ARBA" id="ARBA00023136"/>
    </source>
</evidence>
<organism evidence="17 18">
    <name type="scientific">Kuraishia capsulata CBS 1993</name>
    <dbReference type="NCBI Taxonomy" id="1382522"/>
    <lineage>
        <taxon>Eukaryota</taxon>
        <taxon>Fungi</taxon>
        <taxon>Dikarya</taxon>
        <taxon>Ascomycota</taxon>
        <taxon>Saccharomycotina</taxon>
        <taxon>Pichiomycetes</taxon>
        <taxon>Pichiales</taxon>
        <taxon>Pichiaceae</taxon>
        <taxon>Kuraishia</taxon>
    </lineage>
</organism>
<keyword evidence="11" id="KW-0624">Polysaccharide degradation</keyword>
<feature type="region of interest" description="Disordered" evidence="15">
    <location>
        <begin position="221"/>
        <end position="264"/>
    </location>
</feature>
<evidence type="ECO:0000256" key="13">
    <source>
        <dbReference type="ARBA" id="ARBA00042373"/>
    </source>
</evidence>
<gene>
    <name evidence="17" type="ORF">KUCA_T00005133001</name>
</gene>
<evidence type="ECO:0000256" key="15">
    <source>
        <dbReference type="SAM" id="MobiDB-lite"/>
    </source>
</evidence>
<evidence type="ECO:0000256" key="12">
    <source>
        <dbReference type="ARBA" id="ARBA00037649"/>
    </source>
</evidence>